<sequence>MGWIDWILDRIGKGSSTTIDLDQGVGSYDLFTGTGTPFKYSIS</sequence>
<accession>X1K9V1</accession>
<dbReference type="AlphaFoldDB" id="X1K9V1"/>
<organism evidence="1">
    <name type="scientific">marine sediment metagenome</name>
    <dbReference type="NCBI Taxonomy" id="412755"/>
    <lineage>
        <taxon>unclassified sequences</taxon>
        <taxon>metagenomes</taxon>
        <taxon>ecological metagenomes</taxon>
    </lineage>
</organism>
<gene>
    <name evidence="1" type="ORF">S06H3_23019</name>
</gene>
<name>X1K9V1_9ZZZZ</name>
<evidence type="ECO:0000313" key="1">
    <source>
        <dbReference type="EMBL" id="GAI03807.1"/>
    </source>
</evidence>
<proteinExistence type="predicted"/>
<dbReference type="EMBL" id="BARV01012423">
    <property type="protein sequence ID" value="GAI03807.1"/>
    <property type="molecule type" value="Genomic_DNA"/>
</dbReference>
<protein>
    <submittedName>
        <fullName evidence="1">Uncharacterized protein</fullName>
    </submittedName>
</protein>
<reference evidence="1" key="1">
    <citation type="journal article" date="2014" name="Front. Microbiol.">
        <title>High frequency of phylogenetically diverse reductive dehalogenase-homologous genes in deep subseafloor sedimentary metagenomes.</title>
        <authorList>
            <person name="Kawai M."/>
            <person name="Futagami T."/>
            <person name="Toyoda A."/>
            <person name="Takaki Y."/>
            <person name="Nishi S."/>
            <person name="Hori S."/>
            <person name="Arai W."/>
            <person name="Tsubouchi T."/>
            <person name="Morono Y."/>
            <person name="Uchiyama I."/>
            <person name="Ito T."/>
            <person name="Fujiyama A."/>
            <person name="Inagaki F."/>
            <person name="Takami H."/>
        </authorList>
    </citation>
    <scope>NUCLEOTIDE SEQUENCE</scope>
    <source>
        <strain evidence="1">Expedition CK06-06</strain>
    </source>
</reference>
<comment type="caution">
    <text evidence="1">The sequence shown here is derived from an EMBL/GenBank/DDBJ whole genome shotgun (WGS) entry which is preliminary data.</text>
</comment>
<feature type="non-terminal residue" evidence="1">
    <location>
        <position position="43"/>
    </location>
</feature>